<evidence type="ECO:0000259" key="1">
    <source>
        <dbReference type="SMART" id="SM00853"/>
    </source>
</evidence>
<dbReference type="Gene3D" id="3.30.1370.100">
    <property type="entry name" value="MutL, C-terminal domain, regulatory subdomain"/>
    <property type="match status" value="1"/>
</dbReference>
<organism evidence="2 3">
    <name type="scientific">Hanseniaspora valbyensis NRRL Y-1626</name>
    <dbReference type="NCBI Taxonomy" id="766949"/>
    <lineage>
        <taxon>Eukaryota</taxon>
        <taxon>Fungi</taxon>
        <taxon>Dikarya</taxon>
        <taxon>Ascomycota</taxon>
        <taxon>Saccharomycotina</taxon>
        <taxon>Saccharomycetes</taxon>
        <taxon>Saccharomycodales</taxon>
        <taxon>Saccharomycodaceae</taxon>
        <taxon>Hanseniaspora</taxon>
    </lineage>
</organism>
<dbReference type="EMBL" id="LXPE01000005">
    <property type="protein sequence ID" value="OBA28013.1"/>
    <property type="molecule type" value="Genomic_DNA"/>
</dbReference>
<dbReference type="PANTHER" id="PTHR10073">
    <property type="entry name" value="DNA MISMATCH REPAIR PROTEIN MLH, PMS, MUTL"/>
    <property type="match status" value="1"/>
</dbReference>
<dbReference type="SMART" id="SM00853">
    <property type="entry name" value="MutL_C"/>
    <property type="match status" value="1"/>
</dbReference>
<dbReference type="InterPro" id="IPR042120">
    <property type="entry name" value="MutL_C_dimsub"/>
</dbReference>
<evidence type="ECO:0000313" key="2">
    <source>
        <dbReference type="EMBL" id="OBA28013.1"/>
    </source>
</evidence>
<comment type="caution">
    <text evidence="2">The sequence shown here is derived from an EMBL/GenBank/DDBJ whole genome shotgun (WGS) entry which is preliminary data.</text>
</comment>
<accession>A0A1B7TH00</accession>
<dbReference type="PANTHER" id="PTHR10073:SF47">
    <property type="entry name" value="DNA MISMATCH REPAIR PROTEIN MLH3"/>
    <property type="match status" value="1"/>
</dbReference>
<dbReference type="GO" id="GO:0016887">
    <property type="term" value="F:ATP hydrolysis activity"/>
    <property type="evidence" value="ECO:0007669"/>
    <property type="project" value="InterPro"/>
</dbReference>
<reference evidence="3" key="1">
    <citation type="journal article" date="2016" name="Proc. Natl. Acad. Sci. U.S.A.">
        <title>Comparative genomics of biotechnologically important yeasts.</title>
        <authorList>
            <person name="Riley R."/>
            <person name="Haridas S."/>
            <person name="Wolfe K.H."/>
            <person name="Lopes M.R."/>
            <person name="Hittinger C.T."/>
            <person name="Goeker M."/>
            <person name="Salamov A.A."/>
            <person name="Wisecaver J.H."/>
            <person name="Long T.M."/>
            <person name="Calvey C.H."/>
            <person name="Aerts A.L."/>
            <person name="Barry K.W."/>
            <person name="Choi C."/>
            <person name="Clum A."/>
            <person name="Coughlan A.Y."/>
            <person name="Deshpande S."/>
            <person name="Douglass A.P."/>
            <person name="Hanson S.J."/>
            <person name="Klenk H.-P."/>
            <person name="LaButti K.M."/>
            <person name="Lapidus A."/>
            <person name="Lindquist E.A."/>
            <person name="Lipzen A.M."/>
            <person name="Meier-Kolthoff J.P."/>
            <person name="Ohm R.A."/>
            <person name="Otillar R.P."/>
            <person name="Pangilinan J.L."/>
            <person name="Peng Y."/>
            <person name="Rokas A."/>
            <person name="Rosa C.A."/>
            <person name="Scheuner C."/>
            <person name="Sibirny A.A."/>
            <person name="Slot J.C."/>
            <person name="Stielow J.B."/>
            <person name="Sun H."/>
            <person name="Kurtzman C.P."/>
            <person name="Blackwell M."/>
            <person name="Grigoriev I.V."/>
            <person name="Jeffries T.W."/>
        </authorList>
    </citation>
    <scope>NUCLEOTIDE SEQUENCE [LARGE SCALE GENOMIC DNA]</scope>
    <source>
        <strain evidence="3">NRRL Y-1626</strain>
    </source>
</reference>
<name>A0A1B7TH00_9ASCO</name>
<keyword evidence="3" id="KW-1185">Reference proteome</keyword>
<dbReference type="InterPro" id="IPR037198">
    <property type="entry name" value="MutL_C_sf"/>
</dbReference>
<dbReference type="SUPFAM" id="SSF118116">
    <property type="entry name" value="DNA mismatch repair protein MutL"/>
    <property type="match status" value="1"/>
</dbReference>
<protein>
    <recommendedName>
        <fullName evidence="1">MutL C-terminal dimerisation domain-containing protein</fullName>
    </recommendedName>
</protein>
<dbReference type="GO" id="GO:0006298">
    <property type="term" value="P:mismatch repair"/>
    <property type="evidence" value="ECO:0007669"/>
    <property type="project" value="InterPro"/>
</dbReference>
<gene>
    <name evidence="2" type="ORF">HANVADRAFT_47590</name>
</gene>
<dbReference type="AlphaFoldDB" id="A0A1B7TH00"/>
<dbReference type="OrthoDB" id="429932at2759"/>
<evidence type="ECO:0000313" key="3">
    <source>
        <dbReference type="Proteomes" id="UP000092321"/>
    </source>
</evidence>
<dbReference type="GO" id="GO:0032300">
    <property type="term" value="C:mismatch repair complex"/>
    <property type="evidence" value="ECO:0007669"/>
    <property type="project" value="InterPro"/>
</dbReference>
<dbReference type="GO" id="GO:0140664">
    <property type="term" value="F:ATP-dependent DNA damage sensor activity"/>
    <property type="evidence" value="ECO:0007669"/>
    <property type="project" value="InterPro"/>
</dbReference>
<dbReference type="Proteomes" id="UP000092321">
    <property type="component" value="Unassembled WGS sequence"/>
</dbReference>
<proteinExistence type="predicted"/>
<dbReference type="Gene3D" id="3.30.1540.20">
    <property type="entry name" value="MutL, C-terminal domain, dimerisation subdomain"/>
    <property type="match status" value="1"/>
</dbReference>
<dbReference type="GO" id="GO:0005524">
    <property type="term" value="F:ATP binding"/>
    <property type="evidence" value="ECO:0007669"/>
    <property type="project" value="InterPro"/>
</dbReference>
<sequence>MNELNDWDSVLMKACYLLPDLETIIQQLIHHQIENNVLSKSELDITVSANIQKNGINLVVDSNQNFWEPGMMKDGFFNEDESCYFLLKQMTRGIKVISKPKGFNAFWFCEYPFPFPHDNEIHKINHKNPHEDLCESKNHKINHNSYHGEEKHNSYHGEVKYNSYHGEVKYNSYHGDSDSIRGLVISIDSLFHNIPVRKKYLLNNMTIIDLEKNFRNMIFYFNNIWPEVNITLKIVFLNDSFILTSPTKISSSIPLCLQENFQNLFMRKERLDSLCCQKIKLDHKLYTIQGFISSKGYPTEQYQFFYYNEKELLLDKKWRSLFFNGKFNNVYGFNSNDNLTKTVGNSHRKYPVIVLRIMTKKEGQNLDDLDAESLSFRYSRYVCLKKEDTISMISFGRQNWSRGRVLLILEKLIESFIKNLNPSSENIDITFKKKINHFTAKKNITKFNKGIKRSDIFSYYEENEEKDEHGDDLQEVHDYINGRKKMRLEYDLDHKPPLTHNCNISSSNKYKFLQEDKYELFAKDLIHCEVIAQLEKKFILTKLSENYILIFDQHAADERIKLESFLHKYIISCLNKKLKLRKLETPFIIQSVSKNEMSLLEKHHDSLLFLGIHLVKENDTSVSIQEIPDFLAIKIQQDYNFLINSIWKYIWELEENLKKTIDPTKINENDWWFVVSNLPTIIVDIFNSKACRQAVMFGDELTLDQCKIIITSLYKCNMPFYCAHGRPSLYPFNYEKRKKKVDLFLDDYLL</sequence>
<dbReference type="InterPro" id="IPR014790">
    <property type="entry name" value="MutL_C"/>
</dbReference>
<feature type="domain" description="MutL C-terminal dimerisation" evidence="1">
    <location>
        <begin position="530"/>
        <end position="701"/>
    </location>
</feature>
<dbReference type="InterPro" id="IPR038973">
    <property type="entry name" value="MutL/Mlh/Pms-like"/>
</dbReference>
<dbReference type="Pfam" id="PF08676">
    <property type="entry name" value="MutL_C"/>
    <property type="match status" value="1"/>
</dbReference>
<dbReference type="InterPro" id="IPR042121">
    <property type="entry name" value="MutL_C_regsub"/>
</dbReference>